<organism evidence="1">
    <name type="scientific">Thermosporothrix sp. COM3</name>
    <dbReference type="NCBI Taxonomy" id="2490863"/>
    <lineage>
        <taxon>Bacteria</taxon>
        <taxon>Bacillati</taxon>
        <taxon>Chloroflexota</taxon>
        <taxon>Ktedonobacteria</taxon>
        <taxon>Ktedonobacterales</taxon>
        <taxon>Thermosporotrichaceae</taxon>
        <taxon>Thermosporothrix</taxon>
    </lineage>
</organism>
<dbReference type="AlphaFoldDB" id="A0A455SKF7"/>
<evidence type="ECO:0000313" key="1">
    <source>
        <dbReference type="EMBL" id="BBH87858.1"/>
    </source>
</evidence>
<gene>
    <name evidence="1" type="ORF">KTC_26090</name>
</gene>
<sequence length="70" mass="8230">MELWLEQSEHHWDVHSYTMLLPLSTATIRRMQAAIKPYPFERLYAAWFGRDIKANAAAVVQRSEVLEEAR</sequence>
<name>A0A455SKF7_9CHLR</name>
<dbReference type="EMBL" id="AP019376">
    <property type="protein sequence ID" value="BBH87858.1"/>
    <property type="molecule type" value="Genomic_DNA"/>
</dbReference>
<proteinExistence type="predicted"/>
<reference evidence="1" key="1">
    <citation type="submission" date="2018-12" db="EMBL/GenBank/DDBJ databases">
        <title>Novel natural products biosynthetic potential of the class Ktedonobacteria.</title>
        <authorList>
            <person name="Zheng Y."/>
            <person name="Saitou A."/>
            <person name="Wang C.M."/>
            <person name="Toyoda A."/>
            <person name="Minakuchi Y."/>
            <person name="Sekiguchi Y."/>
            <person name="Ueda K."/>
            <person name="Takano H."/>
            <person name="Sakai Y."/>
            <person name="Yokota A."/>
            <person name="Yabe S."/>
        </authorList>
    </citation>
    <scope>NUCLEOTIDE SEQUENCE</scope>
    <source>
        <strain evidence="1">COM3</strain>
    </source>
</reference>
<protein>
    <submittedName>
        <fullName evidence="1">Uncharacterized protein</fullName>
    </submittedName>
</protein>
<accession>A0A455SKF7</accession>